<keyword evidence="9" id="KW-1185">Reference proteome</keyword>
<dbReference type="KEGG" id="mgg:MPLG2_1268"/>
<feature type="transmembrane region" description="Helical" evidence="6">
    <location>
        <begin position="215"/>
        <end position="235"/>
    </location>
</feature>
<evidence type="ECO:0000256" key="6">
    <source>
        <dbReference type="SAM" id="Phobius"/>
    </source>
</evidence>
<dbReference type="AlphaFoldDB" id="A0A2N9JFV7"/>
<comment type="subcellular location">
    <subcellularLocation>
        <location evidence="1">Cell membrane</location>
        <topology evidence="1">Multi-pass membrane protein</topology>
    </subcellularLocation>
</comment>
<feature type="transmembrane region" description="Helical" evidence="6">
    <location>
        <begin position="338"/>
        <end position="359"/>
    </location>
</feature>
<dbReference type="GO" id="GO:0005886">
    <property type="term" value="C:plasma membrane"/>
    <property type="evidence" value="ECO:0007669"/>
    <property type="project" value="UniProtKB-SubCell"/>
</dbReference>
<dbReference type="RefSeq" id="WP_105185331.1">
    <property type="nucleotide sequence ID" value="NZ_BAAAGO010000018.1"/>
</dbReference>
<feature type="transmembrane region" description="Helical" evidence="6">
    <location>
        <begin position="296"/>
        <end position="318"/>
    </location>
</feature>
<evidence type="ECO:0000313" key="9">
    <source>
        <dbReference type="Proteomes" id="UP000238164"/>
    </source>
</evidence>
<keyword evidence="3 6" id="KW-0812">Transmembrane</keyword>
<evidence type="ECO:0000313" key="8">
    <source>
        <dbReference type="EMBL" id="SPD86304.1"/>
    </source>
</evidence>
<evidence type="ECO:0000256" key="5">
    <source>
        <dbReference type="ARBA" id="ARBA00023136"/>
    </source>
</evidence>
<evidence type="ECO:0000256" key="1">
    <source>
        <dbReference type="ARBA" id="ARBA00004651"/>
    </source>
</evidence>
<dbReference type="InterPro" id="IPR003838">
    <property type="entry name" value="ABC3_permease_C"/>
</dbReference>
<feature type="transmembrane region" description="Helical" evidence="6">
    <location>
        <begin position="21"/>
        <end position="41"/>
    </location>
</feature>
<organism evidence="8 9">
    <name type="scientific">Micropruina glycogenica</name>
    <dbReference type="NCBI Taxonomy" id="75385"/>
    <lineage>
        <taxon>Bacteria</taxon>
        <taxon>Bacillati</taxon>
        <taxon>Actinomycetota</taxon>
        <taxon>Actinomycetes</taxon>
        <taxon>Propionibacteriales</taxon>
        <taxon>Nocardioidaceae</taxon>
        <taxon>Micropruina</taxon>
    </lineage>
</organism>
<name>A0A2N9JFV7_9ACTN</name>
<gene>
    <name evidence="8" type="ORF">MPLG2_1268</name>
</gene>
<keyword evidence="5 6" id="KW-0472">Membrane</keyword>
<sequence length="466" mass="48123">MTTTIGLSTRLARARLRDARGAGVLDGFAVLAFAVTAWMAFVVTSGTWAFAQRRVAPPQSLAAFDTETVTLMTNTYVILAGIACALLIAPVLSLGGAAARLGARGRARRLAALRLVGMTGGQVVTMSVIESVVQAAVGLLVGAAAWALSLPLLAMLRFQGTTFSLAELVLPWYLWLGVAAVLLALAAASTALGLSRVRISPLGVARQQTTPRLRAWRVAALAVGVVAIVVGGRVITGSSGALIGGLVFVGLLGFGIAMVNLIAPWLLQVLARVGLRVGSPAWLLGNRRIAADPKAAWRNVSSLALTGAVVGMLCVIPLDSSVLAGVDELNLMLLTDIRTGAVVTLVIALIVGAASTALAQCSDVVDRADELVALDRIGVPRSLDAAARRHQVMVPLLSTLVLSMGLGVLAALPFTATFPQRFALGPSSLLVLAGSLVGATLLTVLAAEATRPLRARALSTQVRRND</sequence>
<evidence type="ECO:0000256" key="2">
    <source>
        <dbReference type="ARBA" id="ARBA00022475"/>
    </source>
</evidence>
<reference evidence="8 9" key="1">
    <citation type="submission" date="2018-02" db="EMBL/GenBank/DDBJ databases">
        <authorList>
            <person name="Cohen D.B."/>
            <person name="Kent A.D."/>
        </authorList>
    </citation>
    <scope>NUCLEOTIDE SEQUENCE [LARGE SCALE GENOMIC DNA]</scope>
    <source>
        <strain evidence="8">1</strain>
    </source>
</reference>
<protein>
    <recommendedName>
        <fullName evidence="7">ABC3 transporter permease C-terminal domain-containing protein</fullName>
    </recommendedName>
</protein>
<feature type="transmembrane region" description="Helical" evidence="6">
    <location>
        <begin position="428"/>
        <end position="447"/>
    </location>
</feature>
<dbReference type="EMBL" id="LT985188">
    <property type="protein sequence ID" value="SPD86304.1"/>
    <property type="molecule type" value="Genomic_DNA"/>
</dbReference>
<evidence type="ECO:0000256" key="4">
    <source>
        <dbReference type="ARBA" id="ARBA00022989"/>
    </source>
</evidence>
<proteinExistence type="predicted"/>
<evidence type="ECO:0000259" key="7">
    <source>
        <dbReference type="Pfam" id="PF02687"/>
    </source>
</evidence>
<dbReference type="Pfam" id="PF02687">
    <property type="entry name" value="FtsX"/>
    <property type="match status" value="1"/>
</dbReference>
<feature type="transmembrane region" description="Helical" evidence="6">
    <location>
        <begin position="172"/>
        <end position="194"/>
    </location>
</feature>
<accession>A0A2N9JFV7</accession>
<keyword evidence="4 6" id="KW-1133">Transmembrane helix</keyword>
<feature type="transmembrane region" description="Helical" evidence="6">
    <location>
        <begin position="392"/>
        <end position="416"/>
    </location>
</feature>
<feature type="transmembrane region" description="Helical" evidence="6">
    <location>
        <begin position="241"/>
        <end position="267"/>
    </location>
</feature>
<dbReference type="OrthoDB" id="4871813at2"/>
<dbReference type="Proteomes" id="UP000238164">
    <property type="component" value="Chromosome 1"/>
</dbReference>
<evidence type="ECO:0000256" key="3">
    <source>
        <dbReference type="ARBA" id="ARBA00022692"/>
    </source>
</evidence>
<feature type="transmembrane region" description="Helical" evidence="6">
    <location>
        <begin position="76"/>
        <end position="102"/>
    </location>
</feature>
<feature type="domain" description="ABC3 transporter permease C-terminal" evidence="7">
    <location>
        <begin position="97"/>
        <end position="200"/>
    </location>
</feature>
<keyword evidence="2" id="KW-1003">Cell membrane</keyword>
<feature type="transmembrane region" description="Helical" evidence="6">
    <location>
        <begin position="123"/>
        <end position="148"/>
    </location>
</feature>